<reference evidence="2" key="1">
    <citation type="submission" date="2020-02" db="EMBL/GenBank/DDBJ databases">
        <authorList>
            <person name="Meier V. D."/>
        </authorList>
    </citation>
    <scope>NUCLEOTIDE SEQUENCE</scope>
    <source>
        <strain evidence="2">AVDCRST_MAG77</strain>
    </source>
</reference>
<organism evidence="2">
    <name type="scientific">uncultured Chloroflexota bacterium</name>
    <dbReference type="NCBI Taxonomy" id="166587"/>
    <lineage>
        <taxon>Bacteria</taxon>
        <taxon>Bacillati</taxon>
        <taxon>Chloroflexota</taxon>
        <taxon>environmental samples</taxon>
    </lineage>
</organism>
<dbReference type="EMBL" id="CADCTC010000266">
    <property type="protein sequence ID" value="CAA9295225.1"/>
    <property type="molecule type" value="Genomic_DNA"/>
</dbReference>
<evidence type="ECO:0000313" key="2">
    <source>
        <dbReference type="EMBL" id="CAA9295225.1"/>
    </source>
</evidence>
<gene>
    <name evidence="2" type="ORF">AVDCRST_MAG77-5093</name>
</gene>
<proteinExistence type="predicted"/>
<evidence type="ECO:0000256" key="1">
    <source>
        <dbReference type="SAM" id="MobiDB-lite"/>
    </source>
</evidence>
<name>A0A6J4K4W2_9CHLR</name>
<dbReference type="AlphaFoldDB" id="A0A6J4K4W2"/>
<feature type="region of interest" description="Disordered" evidence="1">
    <location>
        <begin position="234"/>
        <end position="275"/>
    </location>
</feature>
<accession>A0A6J4K4W2</accession>
<sequence length="304" mass="32727">MVALPHMETAAESGGWQGIRQQLFGQKREREAQDQLLTVLTQLQTRLAVAIGVVNGPLHSPSARGHALRAIQDGLNSVIAWHRGQLQASQAIGWWTGPSSELASEALRAAQRAHPLFEHARVAAGVVDCTDVLQGVAQLRGPESDEYFHQALTGMLTMLHAAFNRISTDPPTAAAADAMEDTWEVLVEELGSLASPPQPLTEPVEAPMQDVLTFELPDARDTPDASQMVRIATPLPSGEDGYCARPQGDEWQRGPVPGAERQGEVQPAGPPAQSEDTTFMTVSPQLGAIIAFPARFQRMQLVAC</sequence>
<protein>
    <submittedName>
        <fullName evidence="2">Uncharacterized protein</fullName>
    </submittedName>
</protein>